<evidence type="ECO:0000313" key="2">
    <source>
        <dbReference type="Proteomes" id="UP000827517"/>
    </source>
</evidence>
<dbReference type="RefSeq" id="YP_010667836.1">
    <property type="nucleotide sequence ID" value="NC_070952.1"/>
</dbReference>
<evidence type="ECO:0000313" key="1">
    <source>
        <dbReference type="EMBL" id="QZA70565.1"/>
    </source>
</evidence>
<name>A0AAE7X0I1_9CAUD</name>
<organism evidence="1 2">
    <name type="scientific">Erwinia phage AH04</name>
    <dbReference type="NCBI Taxonomy" id="2869569"/>
    <lineage>
        <taxon>Viruses</taxon>
        <taxon>Duplodnaviria</taxon>
        <taxon>Heunggongvirae</taxon>
        <taxon>Uroviricota</taxon>
        <taxon>Caudoviricetes</taxon>
        <taxon>Chimalliviridae</taxon>
        <taxon>Meadowvirus</taxon>
        <taxon>Meadowvirus AH04</taxon>
    </lineage>
</organism>
<dbReference type="Proteomes" id="UP000827517">
    <property type="component" value="Segment"/>
</dbReference>
<dbReference type="EMBL" id="MZ501267">
    <property type="protein sequence ID" value="QZA70565.1"/>
    <property type="molecule type" value="Genomic_DNA"/>
</dbReference>
<dbReference type="KEGG" id="vg:77943970"/>
<dbReference type="GeneID" id="77943970"/>
<keyword evidence="2" id="KW-1185">Reference proteome</keyword>
<reference evidence="1" key="1">
    <citation type="submission" date="2021-07" db="EMBL/GenBank/DDBJ databases">
        <authorList>
            <person name="Roth S.J."/>
            <person name="Krukonis G.P."/>
            <person name="Delesalle V.A."/>
        </authorList>
    </citation>
    <scope>NUCLEOTIDE SEQUENCE</scope>
</reference>
<protein>
    <submittedName>
        <fullName evidence="1">Uncharacterized protein</fullName>
    </submittedName>
</protein>
<gene>
    <name evidence="1" type="primary">82</name>
    <name evidence="1" type="ORF">AH04_82</name>
</gene>
<proteinExistence type="predicted"/>
<sequence>MLKSILEILPGQLIEIKSKAGGIQQAPFTKTVATVTEDGFTVTDTDYAGYVFPLSMDNYLGTIDVASMEGKESWTLQQFSQ</sequence>
<accession>A0AAE7X0I1</accession>